<dbReference type="EMBL" id="ABJB010606785">
    <property type="status" value="NOT_ANNOTATED_CDS"/>
    <property type="molecule type" value="Genomic_DNA"/>
</dbReference>
<reference evidence="2" key="2">
    <citation type="submission" date="2020-05" db="UniProtKB">
        <authorList>
            <consortium name="EnsemblMetazoa"/>
        </authorList>
    </citation>
    <scope>IDENTIFICATION</scope>
    <source>
        <strain evidence="2">wikel</strain>
    </source>
</reference>
<dbReference type="Proteomes" id="UP000001555">
    <property type="component" value="Unassembled WGS sequence"/>
</dbReference>
<reference evidence="1 3" key="1">
    <citation type="submission" date="2008-03" db="EMBL/GenBank/DDBJ databases">
        <title>Annotation of Ixodes scapularis.</title>
        <authorList>
            <consortium name="Ixodes scapularis Genome Project Consortium"/>
            <person name="Caler E."/>
            <person name="Hannick L.I."/>
            <person name="Bidwell S."/>
            <person name="Joardar V."/>
            <person name="Thiagarajan M."/>
            <person name="Amedeo P."/>
            <person name="Galinsky K.J."/>
            <person name="Schobel S."/>
            <person name="Inman J."/>
            <person name="Hostetler J."/>
            <person name="Miller J."/>
            <person name="Hammond M."/>
            <person name="Megy K."/>
            <person name="Lawson D."/>
            <person name="Kodira C."/>
            <person name="Sutton G."/>
            <person name="Meyer J."/>
            <person name="Hill C.A."/>
            <person name="Birren B."/>
            <person name="Nene V."/>
            <person name="Collins F."/>
            <person name="Alarcon-Chaidez F."/>
            <person name="Wikel S."/>
            <person name="Strausberg R."/>
        </authorList>
    </citation>
    <scope>NUCLEOTIDE SEQUENCE [LARGE SCALE GENOMIC DNA]</scope>
    <source>
        <strain evidence="3">Wikel</strain>
        <strain evidence="1">Wikel colony</strain>
    </source>
</reference>
<evidence type="ECO:0000313" key="3">
    <source>
        <dbReference type="Proteomes" id="UP000001555"/>
    </source>
</evidence>
<gene>
    <name evidence="1" type="ORF">IscW_ISCW010223</name>
</gene>
<dbReference type="AlphaFoldDB" id="B7Q0S5"/>
<name>B7Q0S5_IXOSC</name>
<sequence>MHVKHYRLHLQHISRHRAPDHRKPVSYREPWTCHLCVHACVRVYVCYVSMPPPSPSPPSPAGTCGEALFFRLFSAPYRFCTKQSKAPVSVCDLSVDSFIRKD</sequence>
<dbReference type="EMBL" id="DS833764">
    <property type="protein sequence ID" value="EEC12447.1"/>
    <property type="molecule type" value="Genomic_DNA"/>
</dbReference>
<dbReference type="InParanoid" id="B7Q0S5"/>
<protein>
    <submittedName>
        <fullName evidence="1 2">Uncharacterized protein</fullName>
    </submittedName>
</protein>
<dbReference type="HOGENOM" id="CLU_2280460_0_0_1"/>
<dbReference type="VEuPathDB" id="VectorBase:ISCI010223"/>
<proteinExistence type="predicted"/>
<evidence type="ECO:0000313" key="2">
    <source>
        <dbReference type="EnsemblMetazoa" id="ISCW010223-PA"/>
    </source>
</evidence>
<dbReference type="VEuPathDB" id="VectorBase:ISCW010223"/>
<dbReference type="PaxDb" id="6945-B7Q0S5"/>
<evidence type="ECO:0000313" key="1">
    <source>
        <dbReference type="EMBL" id="EEC12447.1"/>
    </source>
</evidence>
<accession>B7Q0S5</accession>
<dbReference type="EnsemblMetazoa" id="ISCW010223-RA">
    <property type="protein sequence ID" value="ISCW010223-PA"/>
    <property type="gene ID" value="ISCW010223"/>
</dbReference>
<keyword evidence="3" id="KW-1185">Reference proteome</keyword>
<organism>
    <name type="scientific">Ixodes scapularis</name>
    <name type="common">Black-legged tick</name>
    <name type="synonym">Deer tick</name>
    <dbReference type="NCBI Taxonomy" id="6945"/>
    <lineage>
        <taxon>Eukaryota</taxon>
        <taxon>Metazoa</taxon>
        <taxon>Ecdysozoa</taxon>
        <taxon>Arthropoda</taxon>
        <taxon>Chelicerata</taxon>
        <taxon>Arachnida</taxon>
        <taxon>Acari</taxon>
        <taxon>Parasitiformes</taxon>
        <taxon>Ixodida</taxon>
        <taxon>Ixodoidea</taxon>
        <taxon>Ixodidae</taxon>
        <taxon>Ixodinae</taxon>
        <taxon>Ixodes</taxon>
    </lineage>
</organism>